<feature type="domain" description="ATP-grasp" evidence="4">
    <location>
        <begin position="127"/>
        <end position="330"/>
    </location>
</feature>
<evidence type="ECO:0000313" key="6">
    <source>
        <dbReference type="EMBL" id="KUG21608.1"/>
    </source>
</evidence>
<dbReference type="EMBL" id="LNQE01001040">
    <property type="protein sequence ID" value="KUG21608.1"/>
    <property type="molecule type" value="Genomic_DNA"/>
</dbReference>
<dbReference type="PANTHER" id="PTHR48095:SF4">
    <property type="entry name" value="BIOTIN CARBOXYL CARRIER PROTEIN OF ACETYL-COA CARBOXYLASE"/>
    <property type="match status" value="1"/>
</dbReference>
<keyword evidence="1 6" id="KW-0436">Ligase</keyword>
<dbReference type="PANTHER" id="PTHR48095">
    <property type="entry name" value="PYRUVATE CARBOXYLASE SUBUNIT A"/>
    <property type="match status" value="1"/>
</dbReference>
<reference evidence="6" key="1">
    <citation type="journal article" date="2015" name="Proc. Natl. Acad. Sci. U.S.A.">
        <title>Networks of energetic and metabolic interactions define dynamics in microbial communities.</title>
        <authorList>
            <person name="Embree M."/>
            <person name="Liu J.K."/>
            <person name="Al-Bassam M.M."/>
            <person name="Zengler K."/>
        </authorList>
    </citation>
    <scope>NUCLEOTIDE SEQUENCE</scope>
</reference>
<feature type="domain" description="Biotin carboxylation" evidence="5">
    <location>
        <begin position="5"/>
        <end position="463"/>
    </location>
</feature>
<dbReference type="Pfam" id="PF02785">
    <property type="entry name" value="Biotin_carb_C"/>
    <property type="match status" value="1"/>
</dbReference>
<evidence type="ECO:0000259" key="4">
    <source>
        <dbReference type="PROSITE" id="PS50975"/>
    </source>
</evidence>
<dbReference type="InterPro" id="IPR051602">
    <property type="entry name" value="ACC_Biotin_Carboxylase"/>
</dbReference>
<dbReference type="InterPro" id="IPR011761">
    <property type="entry name" value="ATP-grasp"/>
</dbReference>
<sequence length="485" mass="54577">MVEALETWIGVLNRGVSAKVIAESLKKITGVSVIVAYTEEDAGLSYLHDLADETFYLGSENDNALLYMNVDKLIEAAYEKRCKFVHLGTGMLSENHEAVRTFEKAGIKNIGATSDQIEIASDKIKTILLAKRLGIPVKPGSHSELISIEDAKEIAKKIGYPVMLKPIRGGGGRGIKKFTSFEELTKDAFEKIKADAKKYFRNDSIYMEVFFDKIRHIEVQIMGGCDENGVYHAKPLGVRNCTIQRNHQKIIEEASPLLLSKDKLSQIENYAVSLINQIGIIGLCTVEFVVDIADGKFYFSEVNARIQVEKRPTEMIFGIDLVKIQFDLIRGSPLNLVREHIPEPNGYAIEFRINAEGWKKEEKCFMSSVDTVTRFSPPTGDEIKVDTGIRNGITINHHYDNLIALLTVKGGSREECLKKAREALLQFEVEGIDTNIPFHLCVLDNKKFISGNYDSDLVNEIMEEAYQFKRLEKITEKQFDSSYEA</sequence>
<dbReference type="SUPFAM" id="SSF52440">
    <property type="entry name" value="PreATP-grasp domain"/>
    <property type="match status" value="1"/>
</dbReference>
<evidence type="ECO:0000256" key="2">
    <source>
        <dbReference type="ARBA" id="ARBA00022741"/>
    </source>
</evidence>
<protein>
    <submittedName>
        <fullName evidence="6">Biotin carboxylase of acetyl-coa carboxylase</fullName>
        <ecNumber evidence="6">6.3.4.14</ecNumber>
    </submittedName>
</protein>
<organism evidence="6">
    <name type="scientific">hydrocarbon metagenome</name>
    <dbReference type="NCBI Taxonomy" id="938273"/>
    <lineage>
        <taxon>unclassified sequences</taxon>
        <taxon>metagenomes</taxon>
        <taxon>ecological metagenomes</taxon>
    </lineage>
</organism>
<evidence type="ECO:0000259" key="5">
    <source>
        <dbReference type="PROSITE" id="PS50979"/>
    </source>
</evidence>
<keyword evidence="2" id="KW-0547">Nucleotide-binding</keyword>
<dbReference type="SUPFAM" id="SSF56059">
    <property type="entry name" value="Glutathione synthetase ATP-binding domain-like"/>
    <property type="match status" value="1"/>
</dbReference>
<proteinExistence type="predicted"/>
<dbReference type="GO" id="GO:0005524">
    <property type="term" value="F:ATP binding"/>
    <property type="evidence" value="ECO:0007669"/>
    <property type="project" value="UniProtKB-KW"/>
</dbReference>
<keyword evidence="3" id="KW-0067">ATP-binding</keyword>
<dbReference type="InterPro" id="IPR005481">
    <property type="entry name" value="BC-like_N"/>
</dbReference>
<evidence type="ECO:0000256" key="1">
    <source>
        <dbReference type="ARBA" id="ARBA00022598"/>
    </source>
</evidence>
<dbReference type="SUPFAM" id="SSF51246">
    <property type="entry name" value="Rudiment single hybrid motif"/>
    <property type="match status" value="1"/>
</dbReference>
<dbReference type="GO" id="GO:0046872">
    <property type="term" value="F:metal ion binding"/>
    <property type="evidence" value="ECO:0007669"/>
    <property type="project" value="InterPro"/>
</dbReference>
<dbReference type="Pfam" id="PF00289">
    <property type="entry name" value="Biotin_carb_N"/>
    <property type="match status" value="1"/>
</dbReference>
<dbReference type="GO" id="GO:0004075">
    <property type="term" value="F:biotin carboxylase activity"/>
    <property type="evidence" value="ECO:0007669"/>
    <property type="project" value="UniProtKB-EC"/>
</dbReference>
<dbReference type="Gene3D" id="3.30.470.20">
    <property type="entry name" value="ATP-grasp fold, B domain"/>
    <property type="match status" value="1"/>
</dbReference>
<dbReference type="InterPro" id="IPR016185">
    <property type="entry name" value="PreATP-grasp_dom_sf"/>
</dbReference>
<accession>A0A0W8FL15</accession>
<dbReference type="PROSITE" id="PS50975">
    <property type="entry name" value="ATP_GRASP"/>
    <property type="match status" value="1"/>
</dbReference>
<dbReference type="Pfam" id="PF02786">
    <property type="entry name" value="CPSase_L_D2"/>
    <property type="match status" value="1"/>
</dbReference>
<gene>
    <name evidence="6" type="ORF">ASZ90_008632</name>
</gene>
<dbReference type="InterPro" id="IPR011054">
    <property type="entry name" value="Rudment_hybrid_motif"/>
</dbReference>
<dbReference type="AlphaFoldDB" id="A0A0W8FL15"/>
<dbReference type="InterPro" id="IPR011764">
    <property type="entry name" value="Biotin_carboxylation_dom"/>
</dbReference>
<evidence type="ECO:0000256" key="3">
    <source>
        <dbReference type="ARBA" id="ARBA00022840"/>
    </source>
</evidence>
<dbReference type="InterPro" id="IPR005482">
    <property type="entry name" value="Biotin_COase_C"/>
</dbReference>
<comment type="caution">
    <text evidence="6">The sequence shown here is derived from an EMBL/GenBank/DDBJ whole genome shotgun (WGS) entry which is preliminary data.</text>
</comment>
<dbReference type="EC" id="6.3.4.14" evidence="6"/>
<name>A0A0W8FL15_9ZZZZ</name>
<dbReference type="PROSITE" id="PS50979">
    <property type="entry name" value="BC"/>
    <property type="match status" value="1"/>
</dbReference>
<dbReference type="InterPro" id="IPR005479">
    <property type="entry name" value="CPAse_ATP-bd"/>
</dbReference>
<dbReference type="SMART" id="SM00878">
    <property type="entry name" value="Biotin_carb_C"/>
    <property type="match status" value="1"/>
</dbReference>